<evidence type="ECO:0000313" key="2">
    <source>
        <dbReference type="EMBL" id="MBB4677351.1"/>
    </source>
</evidence>
<protein>
    <submittedName>
        <fullName evidence="2">Quinol monooxygenase YgiN</fullName>
    </submittedName>
</protein>
<organism evidence="2 3">
    <name type="scientific">Crossiella cryophila</name>
    <dbReference type="NCBI Taxonomy" id="43355"/>
    <lineage>
        <taxon>Bacteria</taxon>
        <taxon>Bacillati</taxon>
        <taxon>Actinomycetota</taxon>
        <taxon>Actinomycetes</taxon>
        <taxon>Pseudonocardiales</taxon>
        <taxon>Pseudonocardiaceae</taxon>
        <taxon>Crossiella</taxon>
    </lineage>
</organism>
<dbReference type="SUPFAM" id="SSF54909">
    <property type="entry name" value="Dimeric alpha+beta barrel"/>
    <property type="match status" value="1"/>
</dbReference>
<gene>
    <name evidence="2" type="ORF">HNR67_003469</name>
</gene>
<dbReference type="InterPro" id="IPR011008">
    <property type="entry name" value="Dimeric_a/b-barrel"/>
</dbReference>
<dbReference type="PROSITE" id="PS51725">
    <property type="entry name" value="ABM"/>
    <property type="match status" value="1"/>
</dbReference>
<dbReference type="EMBL" id="JACHMH010000001">
    <property type="protein sequence ID" value="MBB4677351.1"/>
    <property type="molecule type" value="Genomic_DNA"/>
</dbReference>
<dbReference type="InterPro" id="IPR007138">
    <property type="entry name" value="ABM_dom"/>
</dbReference>
<dbReference type="RefSeq" id="WP_185003314.1">
    <property type="nucleotide sequence ID" value="NZ_BAAAUI010000032.1"/>
</dbReference>
<evidence type="ECO:0000313" key="3">
    <source>
        <dbReference type="Proteomes" id="UP000533598"/>
    </source>
</evidence>
<dbReference type="Gene3D" id="3.30.70.100">
    <property type="match status" value="1"/>
</dbReference>
<dbReference type="AlphaFoldDB" id="A0A7W7CA41"/>
<keyword evidence="2" id="KW-0560">Oxidoreductase</keyword>
<comment type="caution">
    <text evidence="2">The sequence shown here is derived from an EMBL/GenBank/DDBJ whole genome shotgun (WGS) entry which is preliminary data.</text>
</comment>
<dbReference type="Pfam" id="PF03992">
    <property type="entry name" value="ABM"/>
    <property type="match status" value="1"/>
</dbReference>
<reference evidence="2 3" key="1">
    <citation type="submission" date="2020-08" db="EMBL/GenBank/DDBJ databases">
        <title>Sequencing the genomes of 1000 actinobacteria strains.</title>
        <authorList>
            <person name="Klenk H.-P."/>
        </authorList>
    </citation>
    <scope>NUCLEOTIDE SEQUENCE [LARGE SCALE GENOMIC DNA]</scope>
    <source>
        <strain evidence="2 3">DSM 44230</strain>
    </source>
</reference>
<keyword evidence="3" id="KW-1185">Reference proteome</keyword>
<accession>A0A7W7CA41</accession>
<keyword evidence="2" id="KW-0503">Monooxygenase</keyword>
<dbReference type="GO" id="GO:0004497">
    <property type="term" value="F:monooxygenase activity"/>
    <property type="evidence" value="ECO:0007669"/>
    <property type="project" value="UniProtKB-KW"/>
</dbReference>
<dbReference type="Proteomes" id="UP000533598">
    <property type="component" value="Unassembled WGS sequence"/>
</dbReference>
<evidence type="ECO:0000259" key="1">
    <source>
        <dbReference type="PROSITE" id="PS51725"/>
    </source>
</evidence>
<proteinExistence type="predicted"/>
<feature type="domain" description="ABM" evidence="1">
    <location>
        <begin position="22"/>
        <end position="111"/>
    </location>
</feature>
<name>A0A7W7CA41_9PSEU</name>
<sequence length="118" mass="13196">MNARDEEQESGLWAISEPGVPLFMNVTLTIKPELQESYLAALLEVLPAARAEPSCVYLNVGQSMAEPHVFVLSEGWKDLVEYRDVILRKAYFQDYLRLSEGAYAKPRDVVVLSPIAPA</sequence>